<dbReference type="AlphaFoldDB" id="A0A9W6MWX3"/>
<accession>A0A9W6MWX3</accession>
<name>A0A9W6MWX3_9HYPH</name>
<evidence type="ECO:0000256" key="1">
    <source>
        <dbReference type="ARBA" id="ARBA00022649"/>
    </source>
</evidence>
<dbReference type="EMBL" id="BSFI01000022">
    <property type="protein sequence ID" value="GLK69446.1"/>
    <property type="molecule type" value="Genomic_DNA"/>
</dbReference>
<gene>
    <name evidence="2" type="ORF">GCM10008179_30840</name>
</gene>
<evidence type="ECO:0000313" key="2">
    <source>
        <dbReference type="EMBL" id="GLK69446.1"/>
    </source>
</evidence>
<dbReference type="InterPro" id="IPR007712">
    <property type="entry name" value="RelE/ParE_toxin"/>
</dbReference>
<organism evidence="2 3">
    <name type="scientific">Hansschlegelia plantiphila</name>
    <dbReference type="NCBI Taxonomy" id="374655"/>
    <lineage>
        <taxon>Bacteria</taxon>
        <taxon>Pseudomonadati</taxon>
        <taxon>Pseudomonadota</taxon>
        <taxon>Alphaproteobacteria</taxon>
        <taxon>Hyphomicrobiales</taxon>
        <taxon>Methylopilaceae</taxon>
        <taxon>Hansschlegelia</taxon>
    </lineage>
</organism>
<sequence>MKVRYTIRAERHLKAIAEHIAQDSPAAAGKVVSGIKASVERLERFPESGRVGGQGAWELPVPDCLTL</sequence>
<evidence type="ECO:0008006" key="4">
    <source>
        <dbReference type="Google" id="ProtNLM"/>
    </source>
</evidence>
<keyword evidence="1" id="KW-1277">Toxin-antitoxin system</keyword>
<reference evidence="2" key="2">
    <citation type="submission" date="2023-01" db="EMBL/GenBank/DDBJ databases">
        <authorList>
            <person name="Sun Q."/>
            <person name="Evtushenko L."/>
        </authorList>
    </citation>
    <scope>NUCLEOTIDE SEQUENCE</scope>
    <source>
        <strain evidence="2">VKM B-2347</strain>
    </source>
</reference>
<dbReference type="Gene3D" id="3.30.2310.20">
    <property type="entry name" value="RelE-like"/>
    <property type="match status" value="1"/>
</dbReference>
<comment type="caution">
    <text evidence="2">The sequence shown here is derived from an EMBL/GenBank/DDBJ whole genome shotgun (WGS) entry which is preliminary data.</text>
</comment>
<dbReference type="InterPro" id="IPR035093">
    <property type="entry name" value="RelE/ParE_toxin_dom_sf"/>
</dbReference>
<proteinExistence type="predicted"/>
<dbReference type="Proteomes" id="UP001143372">
    <property type="component" value="Unassembled WGS sequence"/>
</dbReference>
<reference evidence="2" key="1">
    <citation type="journal article" date="2014" name="Int. J. Syst. Evol. Microbiol.">
        <title>Complete genome sequence of Corynebacterium casei LMG S-19264T (=DSM 44701T), isolated from a smear-ripened cheese.</title>
        <authorList>
            <consortium name="US DOE Joint Genome Institute (JGI-PGF)"/>
            <person name="Walter F."/>
            <person name="Albersmeier A."/>
            <person name="Kalinowski J."/>
            <person name="Ruckert C."/>
        </authorList>
    </citation>
    <scope>NUCLEOTIDE SEQUENCE</scope>
    <source>
        <strain evidence="2">VKM B-2347</strain>
    </source>
</reference>
<evidence type="ECO:0000313" key="3">
    <source>
        <dbReference type="Proteomes" id="UP001143372"/>
    </source>
</evidence>
<dbReference type="RefSeq" id="WP_428979152.1">
    <property type="nucleotide sequence ID" value="NZ_BSFI01000022.1"/>
</dbReference>
<dbReference type="Pfam" id="PF05016">
    <property type="entry name" value="ParE_toxin"/>
    <property type="match status" value="1"/>
</dbReference>
<protein>
    <recommendedName>
        <fullName evidence="4">Type II toxin-antitoxin system RelE/ParE family toxin</fullName>
    </recommendedName>
</protein>
<keyword evidence="3" id="KW-1185">Reference proteome</keyword>